<dbReference type="InterPro" id="IPR044857">
    <property type="entry name" value="T7SS_EccB_R1"/>
</dbReference>
<feature type="region of interest" description="Disordered" evidence="10">
    <location>
        <begin position="449"/>
        <end position="473"/>
    </location>
</feature>
<evidence type="ECO:0000256" key="1">
    <source>
        <dbReference type="ARBA" id="ARBA00004162"/>
    </source>
</evidence>
<proteinExistence type="inferred from homology"/>
<evidence type="ECO:0000256" key="4">
    <source>
        <dbReference type="ARBA" id="ARBA00022692"/>
    </source>
</evidence>
<keyword evidence="5" id="KW-0547">Nucleotide-binding</keyword>
<evidence type="ECO:0000256" key="5">
    <source>
        <dbReference type="ARBA" id="ARBA00022741"/>
    </source>
</evidence>
<comment type="similarity">
    <text evidence="2">Belongs to the EccB family.</text>
</comment>
<keyword evidence="9 11" id="KW-0472">Membrane</keyword>
<dbReference type="EMBL" id="JAGINS010000001">
    <property type="protein sequence ID" value="MBP2358706.1"/>
    <property type="molecule type" value="Genomic_DNA"/>
</dbReference>
<dbReference type="Gene3D" id="3.30.2390.20">
    <property type="entry name" value="Type VII secretion system EccB, repeat 1 domain"/>
    <property type="match status" value="1"/>
</dbReference>
<keyword evidence="7" id="KW-0067">ATP-binding</keyword>
<name>A0ABS4V4I9_9ACTN</name>
<evidence type="ECO:0000256" key="9">
    <source>
        <dbReference type="ARBA" id="ARBA00023136"/>
    </source>
</evidence>
<organism evidence="12 13">
    <name type="scientific">Streptomyces clavifer</name>
    <dbReference type="NCBI Taxonomy" id="68188"/>
    <lineage>
        <taxon>Bacteria</taxon>
        <taxon>Bacillati</taxon>
        <taxon>Actinomycetota</taxon>
        <taxon>Actinomycetes</taxon>
        <taxon>Kitasatosporales</taxon>
        <taxon>Streptomycetaceae</taxon>
        <taxon>Streptomyces</taxon>
    </lineage>
</organism>
<keyword evidence="8 11" id="KW-1133">Transmembrane helix</keyword>
<dbReference type="Gene3D" id="2.40.50.910">
    <property type="entry name" value="Type VII secretion system EccB, repeat 3 domain"/>
    <property type="match status" value="1"/>
</dbReference>
<dbReference type="NCBIfam" id="TIGR03919">
    <property type="entry name" value="T7SS_EccB"/>
    <property type="match status" value="1"/>
</dbReference>
<dbReference type="InterPro" id="IPR007795">
    <property type="entry name" value="T7SS_EccB"/>
</dbReference>
<dbReference type="InterPro" id="IPR042485">
    <property type="entry name" value="T7SS_EccB_R3"/>
</dbReference>
<dbReference type="Proteomes" id="UP001519311">
    <property type="component" value="Unassembled WGS sequence"/>
</dbReference>
<dbReference type="PANTHER" id="PTHR40765">
    <property type="entry name" value="ESX-2 SECRETION SYSTEM ATPASE ECCB2"/>
    <property type="match status" value="1"/>
</dbReference>
<dbReference type="PANTHER" id="PTHR40765:SF2">
    <property type="entry name" value="ESX-2 SECRETION SYSTEM ATPASE ECCB2"/>
    <property type="match status" value="1"/>
</dbReference>
<sequence>MASRRDELNAYTFAKKRTVAAFLQPSPTGTEEGAPRPLRAVVPSLIVGALIMAGFGAWGMFKPTAPKDWDKPGTKVIVGKKSTTRYVVLATGKGKDRKTLLHPVLNLASARLLLNPQQFDVVQVADDVLDAGKPPRGPILGIPYAPDRLPEAKDAGTAKRWAVCEQPGGKGNTVQKAAFVFAERDNGLTEGEQQLSGGQVLYVQGQDQARYLVDASGTKYRIDESATDDGHLTNALVGSRQPQAVTDDWLATLHDGSPLVFPRIPGTIGAPAHIDGQLSAEENKIGMVLRTRTGEGTAHYVVLDGKVQPVSEFTAWLLISSPQTAQLNLVGGARAVGLQDFVPDAQTFAGQPSRWPARKAEQVNSAGASGSRDTVCSVLRKTDDKGRTTLSTWAGTAYPAVINAGGTSTYVTPGSGLLYTQVQGRQTSPDGSLFLVTDTGLRYAVQANGDSDAERSDIGAGDQQTQGGRPEASQAQIRLGYEKVTPALVPIAWSDFLAKGPRLDTNSARQPQGS</sequence>
<keyword evidence="4 11" id="KW-0812">Transmembrane</keyword>
<evidence type="ECO:0000256" key="6">
    <source>
        <dbReference type="ARBA" id="ARBA00022801"/>
    </source>
</evidence>
<evidence type="ECO:0000313" key="13">
    <source>
        <dbReference type="Proteomes" id="UP001519311"/>
    </source>
</evidence>
<keyword evidence="13" id="KW-1185">Reference proteome</keyword>
<dbReference type="RefSeq" id="WP_209469634.1">
    <property type="nucleotide sequence ID" value="NZ_BMWJ01000024.1"/>
</dbReference>
<reference evidence="12 13" key="1">
    <citation type="submission" date="2021-03" db="EMBL/GenBank/DDBJ databases">
        <title>Sequencing the genomes of 1000 actinobacteria strains.</title>
        <authorList>
            <person name="Klenk H.-P."/>
        </authorList>
    </citation>
    <scope>NUCLEOTIDE SEQUENCE [LARGE SCALE GENOMIC DNA]</scope>
    <source>
        <strain evidence="12 13">DSM 40843</strain>
    </source>
</reference>
<feature type="transmembrane region" description="Helical" evidence="11">
    <location>
        <begin position="40"/>
        <end position="61"/>
    </location>
</feature>
<evidence type="ECO:0000256" key="11">
    <source>
        <dbReference type="SAM" id="Phobius"/>
    </source>
</evidence>
<protein>
    <submittedName>
        <fullName evidence="12">Type VII secretion protein EccB</fullName>
    </submittedName>
</protein>
<comment type="caution">
    <text evidence="12">The sequence shown here is derived from an EMBL/GenBank/DDBJ whole genome shotgun (WGS) entry which is preliminary data.</text>
</comment>
<evidence type="ECO:0000256" key="8">
    <source>
        <dbReference type="ARBA" id="ARBA00022989"/>
    </source>
</evidence>
<evidence type="ECO:0000256" key="10">
    <source>
        <dbReference type="SAM" id="MobiDB-lite"/>
    </source>
</evidence>
<comment type="subcellular location">
    <subcellularLocation>
        <location evidence="1">Cell membrane</location>
        <topology evidence="1">Single-pass membrane protein</topology>
    </subcellularLocation>
</comment>
<evidence type="ECO:0000256" key="7">
    <source>
        <dbReference type="ARBA" id="ARBA00022840"/>
    </source>
</evidence>
<dbReference type="Pfam" id="PF05108">
    <property type="entry name" value="T7SS_ESX1_EccB"/>
    <property type="match status" value="1"/>
</dbReference>
<evidence type="ECO:0000256" key="3">
    <source>
        <dbReference type="ARBA" id="ARBA00022475"/>
    </source>
</evidence>
<evidence type="ECO:0000256" key="2">
    <source>
        <dbReference type="ARBA" id="ARBA00008149"/>
    </source>
</evidence>
<evidence type="ECO:0000313" key="12">
    <source>
        <dbReference type="EMBL" id="MBP2358706.1"/>
    </source>
</evidence>
<keyword evidence="6" id="KW-0378">Hydrolase</keyword>
<keyword evidence="3" id="KW-1003">Cell membrane</keyword>
<accession>A0ABS4V4I9</accession>
<gene>
    <name evidence="12" type="ORF">JOF59_001106</name>
</gene>